<dbReference type="RefSeq" id="WP_148368232.1">
    <property type="nucleotide sequence ID" value="NZ_VSKM01000001.1"/>
</dbReference>
<evidence type="ECO:0000313" key="2">
    <source>
        <dbReference type="Proteomes" id="UP000323324"/>
    </source>
</evidence>
<proteinExistence type="predicted"/>
<dbReference type="AlphaFoldDB" id="A0A8H2QGN5"/>
<name>A0A8H2QGN5_9FLAO</name>
<reference evidence="1 2" key="1">
    <citation type="submission" date="2019-08" db="EMBL/GenBank/DDBJ databases">
        <title>Genomes of Antarctic Bizionia species.</title>
        <authorList>
            <person name="Bowman J.P."/>
        </authorList>
    </citation>
    <scope>NUCLEOTIDE SEQUENCE [LARGE SCALE GENOMIC DNA]</scope>
    <source>
        <strain evidence="1 2">HFD</strain>
    </source>
</reference>
<dbReference type="Proteomes" id="UP000323324">
    <property type="component" value="Unassembled WGS sequence"/>
</dbReference>
<evidence type="ECO:0000313" key="1">
    <source>
        <dbReference type="EMBL" id="TYB80341.1"/>
    </source>
</evidence>
<gene>
    <name evidence="1" type="ORF">ES676_01350</name>
</gene>
<dbReference type="EMBL" id="VSKM01000001">
    <property type="protein sequence ID" value="TYB80341.1"/>
    <property type="molecule type" value="Genomic_DNA"/>
</dbReference>
<sequence length="119" mass="14039">MKKVEKYDFELNLEFEGAKNPSEAFSQLSSFYDKLLAFDKHIVYNISVDAKMEYDLVDIQFESILTKIKQVFVNVPDDVLKDVLNPTAWIGHLLVYIKHRTLKAVENKKKTFNRLKKRR</sequence>
<keyword evidence="2" id="KW-1185">Reference proteome</keyword>
<protein>
    <submittedName>
        <fullName evidence="1">Uncharacterized protein</fullName>
    </submittedName>
</protein>
<accession>A0A8H2QGN5</accession>
<organism evidence="1 2">
    <name type="scientific">Bizionia saleffrena</name>
    <dbReference type="NCBI Taxonomy" id="291189"/>
    <lineage>
        <taxon>Bacteria</taxon>
        <taxon>Pseudomonadati</taxon>
        <taxon>Bacteroidota</taxon>
        <taxon>Flavobacteriia</taxon>
        <taxon>Flavobacteriales</taxon>
        <taxon>Flavobacteriaceae</taxon>
        <taxon>Bizionia</taxon>
    </lineage>
</organism>
<comment type="caution">
    <text evidence="1">The sequence shown here is derived from an EMBL/GenBank/DDBJ whole genome shotgun (WGS) entry which is preliminary data.</text>
</comment>